<dbReference type="InterPro" id="IPR015813">
    <property type="entry name" value="Pyrv/PenolPyrv_kinase-like_dom"/>
</dbReference>
<dbReference type="CDD" id="cd00377">
    <property type="entry name" value="ICL_PEPM"/>
    <property type="match status" value="1"/>
</dbReference>
<name>A0A1M5JSA8_9BACT</name>
<dbReference type="Gene3D" id="3.20.20.60">
    <property type="entry name" value="Phosphoenolpyruvate-binding domains"/>
    <property type="match status" value="1"/>
</dbReference>
<protein>
    <submittedName>
        <fullName evidence="1">2-Methylisocitrate lyase, PEP mutase family</fullName>
    </submittedName>
</protein>
<reference evidence="1 2" key="1">
    <citation type="submission" date="2016-11" db="EMBL/GenBank/DDBJ databases">
        <authorList>
            <person name="Jaros S."/>
            <person name="Januszkiewicz K."/>
            <person name="Wedrychowicz H."/>
        </authorList>
    </citation>
    <scope>NUCLEOTIDE SEQUENCE [LARGE SCALE GENOMIC DNA]</scope>
    <source>
        <strain evidence="1 2">DSM 24574</strain>
    </source>
</reference>
<dbReference type="PANTHER" id="PTHR42905">
    <property type="entry name" value="PHOSPHOENOLPYRUVATE CARBOXYLASE"/>
    <property type="match status" value="1"/>
</dbReference>
<sequence>MKDQDETTRVTGNATTQLNDYKKFHALHHQAKPLILANAWNAKSAQLIEQNGYDAVATSSGAIADSLGYEDGEKIPFVELLYMLQRIKSRTTIPLSVDLERGYADDLNALTSNIQKLIDIGVVGINLEDRQGEEIYLKKLSSIKNYLEKTSQKLFINARTDVFLMKLPSPLETTLRRAKRYADAGADGLFVTAVADATILKEITAATPLPVNVVGTPQLSSIETLTECGIKRISMAVFLYRATYHQLENVVKNIGTQHSFAPLF</sequence>
<dbReference type="PANTHER" id="PTHR42905:SF16">
    <property type="entry name" value="CARBOXYPHOSPHONOENOLPYRUVATE PHOSPHONOMUTASE-LIKE PROTEIN (AFU_ORTHOLOGUE AFUA_5G07230)"/>
    <property type="match status" value="1"/>
</dbReference>
<dbReference type="GO" id="GO:0016829">
    <property type="term" value="F:lyase activity"/>
    <property type="evidence" value="ECO:0007669"/>
    <property type="project" value="UniProtKB-KW"/>
</dbReference>
<accession>A0A1M5JSA8</accession>
<proteinExistence type="predicted"/>
<dbReference type="RefSeq" id="WP_084137828.1">
    <property type="nucleotide sequence ID" value="NZ_FQWQ01000001.1"/>
</dbReference>
<keyword evidence="2" id="KW-1185">Reference proteome</keyword>
<dbReference type="Proteomes" id="UP000184212">
    <property type="component" value="Unassembled WGS sequence"/>
</dbReference>
<organism evidence="1 2">
    <name type="scientific">Chryseolinea serpens</name>
    <dbReference type="NCBI Taxonomy" id="947013"/>
    <lineage>
        <taxon>Bacteria</taxon>
        <taxon>Pseudomonadati</taxon>
        <taxon>Bacteroidota</taxon>
        <taxon>Cytophagia</taxon>
        <taxon>Cytophagales</taxon>
        <taxon>Fulvivirgaceae</taxon>
        <taxon>Chryseolinea</taxon>
    </lineage>
</organism>
<evidence type="ECO:0000313" key="1">
    <source>
        <dbReference type="EMBL" id="SHG42863.1"/>
    </source>
</evidence>
<dbReference type="AlphaFoldDB" id="A0A1M5JSA8"/>
<evidence type="ECO:0000313" key="2">
    <source>
        <dbReference type="Proteomes" id="UP000184212"/>
    </source>
</evidence>
<gene>
    <name evidence="1" type="ORF">SAMN04488109_0230</name>
</gene>
<dbReference type="SUPFAM" id="SSF51621">
    <property type="entry name" value="Phosphoenolpyruvate/pyruvate domain"/>
    <property type="match status" value="1"/>
</dbReference>
<dbReference type="OrthoDB" id="9780430at2"/>
<keyword evidence="1" id="KW-0456">Lyase</keyword>
<dbReference type="Pfam" id="PF13714">
    <property type="entry name" value="PEP_mutase"/>
    <property type="match status" value="1"/>
</dbReference>
<dbReference type="STRING" id="947013.SAMN04488109_0230"/>
<dbReference type="InterPro" id="IPR039556">
    <property type="entry name" value="ICL/PEPM"/>
</dbReference>
<dbReference type="EMBL" id="FQWQ01000001">
    <property type="protein sequence ID" value="SHG42863.1"/>
    <property type="molecule type" value="Genomic_DNA"/>
</dbReference>
<dbReference type="InterPro" id="IPR040442">
    <property type="entry name" value="Pyrv_kinase-like_dom_sf"/>
</dbReference>